<dbReference type="Gene3D" id="3.40.630.30">
    <property type="match status" value="1"/>
</dbReference>
<feature type="domain" description="N-acetyltransferase" evidence="1">
    <location>
        <begin position="128"/>
        <end position="262"/>
    </location>
</feature>
<keyword evidence="2" id="KW-0808">Transferase</keyword>
<name>A0A956SFY7_UNCEI</name>
<dbReference type="SUPFAM" id="SSF55729">
    <property type="entry name" value="Acyl-CoA N-acyltransferases (Nat)"/>
    <property type="match status" value="1"/>
</dbReference>
<dbReference type="InterPro" id="IPR016181">
    <property type="entry name" value="Acyl_CoA_acyltransferase"/>
</dbReference>
<dbReference type="EMBL" id="JAGQHS010000135">
    <property type="protein sequence ID" value="MCA9757999.1"/>
    <property type="molecule type" value="Genomic_DNA"/>
</dbReference>
<proteinExistence type="predicted"/>
<sequence>MTLGSDQLDALDREYARFNASKAIGDPRESSFREEEAGPLIVTQDPMRTSSYYHRVLGLAPESLGYLDRAIALFQNPALELRIDVDESHSPTLVDDLESRGFAAGPQLVWLRADLGPGGTPAPTSAEALVRRLGPNEQDSILPFLTLGGPVDPSTWSARRHHHCTETFRAFVVEEEGKPVAMATTFVGEHGLLFGNALTMPTHRRRGYQRALLRARLADAADLGAPWVVTDVEPDTISLRNCEREGFKAIRQQVIWERLSQVTS</sequence>
<dbReference type="PROSITE" id="PS51186">
    <property type="entry name" value="GNAT"/>
    <property type="match status" value="1"/>
</dbReference>
<comment type="caution">
    <text evidence="2">The sequence shown here is derived from an EMBL/GenBank/DDBJ whole genome shotgun (WGS) entry which is preliminary data.</text>
</comment>
<dbReference type="Proteomes" id="UP000739538">
    <property type="component" value="Unassembled WGS sequence"/>
</dbReference>
<reference evidence="2" key="1">
    <citation type="submission" date="2020-04" db="EMBL/GenBank/DDBJ databases">
        <authorList>
            <person name="Zhang T."/>
        </authorList>
    </citation>
    <scope>NUCLEOTIDE SEQUENCE</scope>
    <source>
        <strain evidence="2">HKST-UBA02</strain>
    </source>
</reference>
<keyword evidence="2" id="KW-0012">Acyltransferase</keyword>
<dbReference type="InterPro" id="IPR000182">
    <property type="entry name" value="GNAT_dom"/>
</dbReference>
<dbReference type="EC" id="2.3.1.-" evidence="2"/>
<evidence type="ECO:0000259" key="1">
    <source>
        <dbReference type="PROSITE" id="PS51186"/>
    </source>
</evidence>
<gene>
    <name evidence="2" type="ORF">KDA27_19560</name>
</gene>
<dbReference type="GO" id="GO:0016747">
    <property type="term" value="F:acyltransferase activity, transferring groups other than amino-acyl groups"/>
    <property type="evidence" value="ECO:0007669"/>
    <property type="project" value="InterPro"/>
</dbReference>
<accession>A0A956SFY7</accession>
<dbReference type="CDD" id="cd04301">
    <property type="entry name" value="NAT_SF"/>
    <property type="match status" value="1"/>
</dbReference>
<dbReference type="AlphaFoldDB" id="A0A956SFY7"/>
<evidence type="ECO:0000313" key="3">
    <source>
        <dbReference type="Proteomes" id="UP000739538"/>
    </source>
</evidence>
<reference evidence="2" key="2">
    <citation type="journal article" date="2021" name="Microbiome">
        <title>Successional dynamics and alternative stable states in a saline activated sludge microbial community over 9 years.</title>
        <authorList>
            <person name="Wang Y."/>
            <person name="Ye J."/>
            <person name="Ju F."/>
            <person name="Liu L."/>
            <person name="Boyd J.A."/>
            <person name="Deng Y."/>
            <person name="Parks D.H."/>
            <person name="Jiang X."/>
            <person name="Yin X."/>
            <person name="Woodcroft B.J."/>
            <person name="Tyson G.W."/>
            <person name="Hugenholtz P."/>
            <person name="Polz M.F."/>
            <person name="Zhang T."/>
        </authorList>
    </citation>
    <scope>NUCLEOTIDE SEQUENCE</scope>
    <source>
        <strain evidence="2">HKST-UBA02</strain>
    </source>
</reference>
<organism evidence="2 3">
    <name type="scientific">Eiseniibacteriota bacterium</name>
    <dbReference type="NCBI Taxonomy" id="2212470"/>
    <lineage>
        <taxon>Bacteria</taxon>
        <taxon>Candidatus Eiseniibacteriota</taxon>
    </lineage>
</organism>
<protein>
    <submittedName>
        <fullName evidence="2">GNAT family N-acetyltransferase</fullName>
        <ecNumber evidence="2">2.3.1.-</ecNumber>
    </submittedName>
</protein>
<dbReference type="Pfam" id="PF00583">
    <property type="entry name" value="Acetyltransf_1"/>
    <property type="match status" value="1"/>
</dbReference>
<evidence type="ECO:0000313" key="2">
    <source>
        <dbReference type="EMBL" id="MCA9757999.1"/>
    </source>
</evidence>